<dbReference type="Pfam" id="PF02867">
    <property type="entry name" value="Ribonuc_red_lgC"/>
    <property type="match status" value="3"/>
</dbReference>
<dbReference type="GO" id="GO:0009263">
    <property type="term" value="P:deoxyribonucleotide biosynthetic process"/>
    <property type="evidence" value="ECO:0007669"/>
    <property type="project" value="TreeGrafter"/>
</dbReference>
<dbReference type="InterPro" id="IPR039718">
    <property type="entry name" value="Rrm1"/>
</dbReference>
<dbReference type="EMBL" id="FMTP01000010">
    <property type="protein sequence ID" value="SCW95867.1"/>
    <property type="molecule type" value="Genomic_DNA"/>
</dbReference>
<dbReference type="GO" id="GO:0004748">
    <property type="term" value="F:ribonucleoside-diphosphate reductase activity, thioredoxin disulfide as acceptor"/>
    <property type="evidence" value="ECO:0007669"/>
    <property type="project" value="TreeGrafter"/>
</dbReference>
<sequence length="570" mass="64090">MHDRPDYAYLNGVALKTLSRGYLREGILDSELKTEAIKRLDVMISAAEKTLGRELPWVRTGVKRGWVSPSSPVWSNYAAGRGLPISCNGSFIADKRSAILMKVAEIGEMSGRGAGTSAYMGALRPFGAPISSGGRSEGPVHFARLIQEQVQVISQSNVRRGNCAIYLDIEHADIDRWMEMRKIAGGEHHVIQHLSFGVCIGRQWWAEMKAEAKGGPKRSLMARIRNKRRESGYPYILFTDNANDVRPQVLKDKGLKIHASNLCTEIMNHSTPDESFVCNLSSVNLLWWHEWKNTPFIREMIYFLDAVLTEYIEKIEALRDEDPEGFLLMEAAYNFARRWRSVGLGVLGYHSLFQSKMIAFESQAARDLNIEIHRFIRQESHAASRAMAKEYGEPEGLVGTGYRHINLNAIAPTTSSSIICGQVSQSIEPWDANIFENDNAKGVFTQRNVHLEELLEKKGHNTTEAWTSILQAGGSVQHLDFLSDHEKAVFKTFVEIDQKEIIIQAADRQRFIDQGQSLNIKLPPEATMKEDMDLLFLAEELGLKSLYYRKGLNKAQELARANASCLACEA</sequence>
<reference evidence="4" key="1">
    <citation type="submission" date="2016-10" db="EMBL/GenBank/DDBJ databases">
        <authorList>
            <person name="Varghese N."/>
            <person name="Submissions S."/>
        </authorList>
    </citation>
    <scope>NUCLEOTIDE SEQUENCE [LARGE SCALE GENOMIC DNA]</scope>
    <source>
        <strain evidence="4">CGMCC 1.1761</strain>
    </source>
</reference>
<name>A0A1G4UQP3_9HYPH</name>
<evidence type="ECO:0000256" key="1">
    <source>
        <dbReference type="ARBA" id="ARBA00010406"/>
    </source>
</evidence>
<evidence type="ECO:0000313" key="4">
    <source>
        <dbReference type="Proteomes" id="UP000198889"/>
    </source>
</evidence>
<dbReference type="AlphaFoldDB" id="A0A1G4UQP3"/>
<dbReference type="PRINTS" id="PR01183">
    <property type="entry name" value="RIBORDTASEM1"/>
</dbReference>
<proteinExistence type="inferred from homology"/>
<dbReference type="Gene3D" id="3.20.70.20">
    <property type="match status" value="1"/>
</dbReference>
<dbReference type="Proteomes" id="UP000198889">
    <property type="component" value="Unassembled WGS sequence"/>
</dbReference>
<dbReference type="GO" id="GO:0005971">
    <property type="term" value="C:ribonucleoside-diphosphate reductase complex"/>
    <property type="evidence" value="ECO:0007669"/>
    <property type="project" value="TreeGrafter"/>
</dbReference>
<feature type="domain" description="Ribonucleotide reductase large subunit C-terminal" evidence="2">
    <location>
        <begin position="213"/>
        <end position="393"/>
    </location>
</feature>
<accession>A0A1G4UQP3</accession>
<feature type="domain" description="Ribonucleotide reductase large subunit C-terminal" evidence="2">
    <location>
        <begin position="400"/>
        <end position="548"/>
    </location>
</feature>
<dbReference type="PANTHER" id="PTHR11573">
    <property type="entry name" value="RIBONUCLEOSIDE-DIPHOSPHATE REDUCTASE LARGE CHAIN"/>
    <property type="match status" value="1"/>
</dbReference>
<keyword evidence="4" id="KW-1185">Reference proteome</keyword>
<dbReference type="GO" id="GO:0005524">
    <property type="term" value="F:ATP binding"/>
    <property type="evidence" value="ECO:0007669"/>
    <property type="project" value="TreeGrafter"/>
</dbReference>
<dbReference type="PANTHER" id="PTHR11573:SF6">
    <property type="entry name" value="RIBONUCLEOSIDE-DIPHOSPHATE REDUCTASE LARGE SUBUNIT"/>
    <property type="match status" value="1"/>
</dbReference>
<dbReference type="STRING" id="177413.SAMN05660859_0136"/>
<organism evidence="3 4">
    <name type="scientific">Ancylobacter rudongensis</name>
    <dbReference type="NCBI Taxonomy" id="177413"/>
    <lineage>
        <taxon>Bacteria</taxon>
        <taxon>Pseudomonadati</taxon>
        <taxon>Pseudomonadota</taxon>
        <taxon>Alphaproteobacteria</taxon>
        <taxon>Hyphomicrobiales</taxon>
        <taxon>Xanthobacteraceae</taxon>
        <taxon>Ancylobacter</taxon>
    </lineage>
</organism>
<evidence type="ECO:0000259" key="2">
    <source>
        <dbReference type="Pfam" id="PF02867"/>
    </source>
</evidence>
<protein>
    <submittedName>
        <fullName evidence="3">Ribonucleoside-diphosphate reductase alpha chain</fullName>
    </submittedName>
</protein>
<feature type="domain" description="Ribonucleotide reductase large subunit C-terminal" evidence="2">
    <location>
        <begin position="92"/>
        <end position="210"/>
    </location>
</feature>
<gene>
    <name evidence="3" type="ORF">SAMN05660859_0136</name>
</gene>
<dbReference type="SUPFAM" id="SSF51998">
    <property type="entry name" value="PFL-like glycyl radical enzymes"/>
    <property type="match status" value="1"/>
</dbReference>
<dbReference type="RefSeq" id="WP_091444299.1">
    <property type="nucleotide sequence ID" value="NZ_FMTP01000010.1"/>
</dbReference>
<dbReference type="InterPro" id="IPR000788">
    <property type="entry name" value="RNR_lg_C"/>
</dbReference>
<evidence type="ECO:0000313" key="3">
    <source>
        <dbReference type="EMBL" id="SCW95867.1"/>
    </source>
</evidence>
<comment type="similarity">
    <text evidence="1">Belongs to the ribonucleoside diphosphate reductase large chain family.</text>
</comment>